<dbReference type="RefSeq" id="WP_310343667.1">
    <property type="nucleotide sequence ID" value="NZ_JAVDXO010000006.1"/>
</dbReference>
<organism evidence="1 2">
    <name type="scientific">Rhodoferax saidenbachensis</name>
    <dbReference type="NCBI Taxonomy" id="1484693"/>
    <lineage>
        <taxon>Bacteria</taxon>
        <taxon>Pseudomonadati</taxon>
        <taxon>Pseudomonadota</taxon>
        <taxon>Betaproteobacteria</taxon>
        <taxon>Burkholderiales</taxon>
        <taxon>Comamonadaceae</taxon>
        <taxon>Rhodoferax</taxon>
    </lineage>
</organism>
<dbReference type="PANTHER" id="PTHR35841">
    <property type="entry name" value="PHOSPHONATES-BINDING PERIPLASMIC PROTEIN"/>
    <property type="match status" value="1"/>
</dbReference>
<reference evidence="1 2" key="1">
    <citation type="submission" date="2023-07" db="EMBL/GenBank/DDBJ databases">
        <title>Sorghum-associated microbial communities from plants grown in Nebraska, USA.</title>
        <authorList>
            <person name="Schachtman D."/>
        </authorList>
    </citation>
    <scope>NUCLEOTIDE SEQUENCE [LARGE SCALE GENOMIC DNA]</scope>
    <source>
        <strain evidence="1 2">BE308</strain>
    </source>
</reference>
<keyword evidence="2" id="KW-1185">Reference proteome</keyword>
<dbReference type="Pfam" id="PF12974">
    <property type="entry name" value="Phosphonate-bd"/>
    <property type="match status" value="1"/>
</dbReference>
<accession>A0ABU1ZPD3</accession>
<sequence length="268" mass="28871">MAFALPMYFPPGKAVQGFAEALRAELQNRLPPAWAAHVPLALEWPTDYAAHWLSPSLLLSQSCGYPLTHALRGKVQLLGTFVYAVAGAQGIHCRSQIIRRRDDTRDTLAAFRGSTVAYNGRDSQSGYNALRALIAPLAEHGRFFSDALETGAHLQSIRAVLDGRADIAAIDAVTWALALETEPQWAHALTTWTETAPYPGLPLITAAHTPAEVAAHLQNALHTVATAAPYAATRAPLHIAGFVRTTPEDYAVCRAMEKQAAALGVHQL</sequence>
<dbReference type="EMBL" id="JAVDXO010000006">
    <property type="protein sequence ID" value="MDR7307414.1"/>
    <property type="molecule type" value="Genomic_DNA"/>
</dbReference>
<dbReference type="Gene3D" id="3.40.190.10">
    <property type="entry name" value="Periplasmic binding protein-like II"/>
    <property type="match status" value="1"/>
</dbReference>
<gene>
    <name evidence="1" type="ORF">J2X15_002701</name>
</gene>
<dbReference type="SUPFAM" id="SSF53850">
    <property type="entry name" value="Periplasmic binding protein-like II"/>
    <property type="match status" value="1"/>
</dbReference>
<name>A0ABU1ZPD3_9BURK</name>
<evidence type="ECO:0000313" key="1">
    <source>
        <dbReference type="EMBL" id="MDR7307414.1"/>
    </source>
</evidence>
<proteinExistence type="predicted"/>
<protein>
    <submittedName>
        <fullName evidence="1">ABC-type phosphate/phosphonate transport system substrate-binding protein</fullName>
    </submittedName>
</protein>
<comment type="caution">
    <text evidence="1">The sequence shown here is derived from an EMBL/GenBank/DDBJ whole genome shotgun (WGS) entry which is preliminary data.</text>
</comment>
<dbReference type="PANTHER" id="PTHR35841:SF1">
    <property type="entry name" value="PHOSPHONATES-BINDING PERIPLASMIC PROTEIN"/>
    <property type="match status" value="1"/>
</dbReference>
<dbReference type="Proteomes" id="UP001268089">
    <property type="component" value="Unassembled WGS sequence"/>
</dbReference>
<evidence type="ECO:0000313" key="2">
    <source>
        <dbReference type="Proteomes" id="UP001268089"/>
    </source>
</evidence>